<proteinExistence type="predicted"/>
<keyword evidence="2" id="KW-1185">Reference proteome</keyword>
<evidence type="ECO:0000313" key="2">
    <source>
        <dbReference type="Proteomes" id="UP001221757"/>
    </source>
</evidence>
<sequence length="116" mass="13693">GRRHQIRCRPISGSPLSCRFHRLQQPPLHLRTSLHRGLSQALPLLLQLNPLRQRLARRPPQLPRQLLSEIRHPVHQLPRPRPPPYDSLRSWYYLIGVQFDYNALHSIIDFHSQISL</sequence>
<comment type="caution">
    <text evidence="1">The sequence shown here is derived from an EMBL/GenBank/DDBJ whole genome shotgun (WGS) entry which is preliminary data.</text>
</comment>
<gene>
    <name evidence="1" type="ORF">B0H17DRAFT_1332832</name>
</gene>
<dbReference type="EMBL" id="JARKIE010000096">
    <property type="protein sequence ID" value="KAJ7686392.1"/>
    <property type="molecule type" value="Genomic_DNA"/>
</dbReference>
<accession>A0AAD7D9R4</accession>
<dbReference type="AlphaFoldDB" id="A0AAD7D9R4"/>
<evidence type="ECO:0000313" key="1">
    <source>
        <dbReference type="EMBL" id="KAJ7686392.1"/>
    </source>
</evidence>
<feature type="non-terminal residue" evidence="1">
    <location>
        <position position="116"/>
    </location>
</feature>
<dbReference type="Proteomes" id="UP001221757">
    <property type="component" value="Unassembled WGS sequence"/>
</dbReference>
<name>A0AAD7D9R4_MYCRO</name>
<reference evidence="1" key="1">
    <citation type="submission" date="2023-03" db="EMBL/GenBank/DDBJ databases">
        <title>Massive genome expansion in bonnet fungi (Mycena s.s.) driven by repeated elements and novel gene families across ecological guilds.</title>
        <authorList>
            <consortium name="Lawrence Berkeley National Laboratory"/>
            <person name="Harder C.B."/>
            <person name="Miyauchi S."/>
            <person name="Viragh M."/>
            <person name="Kuo A."/>
            <person name="Thoen E."/>
            <person name="Andreopoulos B."/>
            <person name="Lu D."/>
            <person name="Skrede I."/>
            <person name="Drula E."/>
            <person name="Henrissat B."/>
            <person name="Morin E."/>
            <person name="Kohler A."/>
            <person name="Barry K."/>
            <person name="LaButti K."/>
            <person name="Morin E."/>
            <person name="Salamov A."/>
            <person name="Lipzen A."/>
            <person name="Mereny Z."/>
            <person name="Hegedus B."/>
            <person name="Baldrian P."/>
            <person name="Stursova M."/>
            <person name="Weitz H."/>
            <person name="Taylor A."/>
            <person name="Grigoriev I.V."/>
            <person name="Nagy L.G."/>
            <person name="Martin F."/>
            <person name="Kauserud H."/>
        </authorList>
    </citation>
    <scope>NUCLEOTIDE SEQUENCE</scope>
    <source>
        <strain evidence="1">CBHHK067</strain>
    </source>
</reference>
<protein>
    <submittedName>
        <fullName evidence="1">Uncharacterized protein</fullName>
    </submittedName>
</protein>
<organism evidence="1 2">
    <name type="scientific">Mycena rosella</name>
    <name type="common">Pink bonnet</name>
    <name type="synonym">Agaricus rosellus</name>
    <dbReference type="NCBI Taxonomy" id="1033263"/>
    <lineage>
        <taxon>Eukaryota</taxon>
        <taxon>Fungi</taxon>
        <taxon>Dikarya</taxon>
        <taxon>Basidiomycota</taxon>
        <taxon>Agaricomycotina</taxon>
        <taxon>Agaricomycetes</taxon>
        <taxon>Agaricomycetidae</taxon>
        <taxon>Agaricales</taxon>
        <taxon>Marasmiineae</taxon>
        <taxon>Mycenaceae</taxon>
        <taxon>Mycena</taxon>
    </lineage>
</organism>